<dbReference type="Proteomes" id="UP001175271">
    <property type="component" value="Unassembled WGS sequence"/>
</dbReference>
<comment type="caution">
    <text evidence="4">The sequence shown here is derived from an EMBL/GenBank/DDBJ whole genome shotgun (WGS) entry which is preliminary data.</text>
</comment>
<evidence type="ECO:0000259" key="2">
    <source>
        <dbReference type="PROSITE" id="PS50055"/>
    </source>
</evidence>
<dbReference type="InterPro" id="IPR029021">
    <property type="entry name" value="Prot-tyrosine_phosphatase-like"/>
</dbReference>
<dbReference type="PROSITE" id="PS50055">
    <property type="entry name" value="TYR_PHOSPHATASE_PTP"/>
    <property type="match status" value="1"/>
</dbReference>
<dbReference type="SUPFAM" id="SSF52799">
    <property type="entry name" value="(Phosphotyrosine protein) phosphatases II"/>
    <property type="match status" value="1"/>
</dbReference>
<gene>
    <name evidence="4" type="ORF">QR680_019333</name>
</gene>
<dbReference type="EMBL" id="JAUCMV010000006">
    <property type="protein sequence ID" value="KAK0390390.1"/>
    <property type="molecule type" value="Genomic_DNA"/>
</dbReference>
<dbReference type="CDD" id="cd00047">
    <property type="entry name" value="PTPc"/>
    <property type="match status" value="1"/>
</dbReference>
<dbReference type="GO" id="GO:0004725">
    <property type="term" value="F:protein tyrosine phosphatase activity"/>
    <property type="evidence" value="ECO:0007669"/>
    <property type="project" value="InterPro"/>
</dbReference>
<dbReference type="InterPro" id="IPR000387">
    <property type="entry name" value="Tyr_Pase_dom"/>
</dbReference>
<organism evidence="4 5">
    <name type="scientific">Steinernema hermaphroditum</name>
    <dbReference type="NCBI Taxonomy" id="289476"/>
    <lineage>
        <taxon>Eukaryota</taxon>
        <taxon>Metazoa</taxon>
        <taxon>Ecdysozoa</taxon>
        <taxon>Nematoda</taxon>
        <taxon>Chromadorea</taxon>
        <taxon>Rhabditida</taxon>
        <taxon>Tylenchina</taxon>
        <taxon>Panagrolaimomorpha</taxon>
        <taxon>Strongyloidoidea</taxon>
        <taxon>Steinernematidae</taxon>
        <taxon>Steinernema</taxon>
    </lineage>
</organism>
<dbReference type="InterPro" id="IPR016130">
    <property type="entry name" value="Tyr_Pase_AS"/>
</dbReference>
<dbReference type="Pfam" id="PF00102">
    <property type="entry name" value="Y_phosphatase"/>
    <property type="match status" value="1"/>
</dbReference>
<evidence type="ECO:0000259" key="3">
    <source>
        <dbReference type="PROSITE" id="PS50056"/>
    </source>
</evidence>
<evidence type="ECO:0000313" key="5">
    <source>
        <dbReference type="Proteomes" id="UP001175271"/>
    </source>
</evidence>
<feature type="region of interest" description="Disordered" evidence="1">
    <location>
        <begin position="1"/>
        <end position="21"/>
    </location>
</feature>
<evidence type="ECO:0008006" key="6">
    <source>
        <dbReference type="Google" id="ProtNLM"/>
    </source>
</evidence>
<protein>
    <recommendedName>
        <fullName evidence="6">Tyrosine-protein phosphatase domain-containing protein</fullName>
    </recommendedName>
</protein>
<dbReference type="PANTHER" id="PTHR46163">
    <property type="entry name" value="TYROSINE-PROTEIN PHOSPHATASE-RELATED"/>
    <property type="match status" value="1"/>
</dbReference>
<dbReference type="SMART" id="SM00194">
    <property type="entry name" value="PTPc"/>
    <property type="match status" value="1"/>
</dbReference>
<dbReference type="SMART" id="SM00404">
    <property type="entry name" value="PTPc_motif"/>
    <property type="match status" value="1"/>
</dbReference>
<keyword evidence="5" id="KW-1185">Reference proteome</keyword>
<feature type="domain" description="Tyrosine-protein phosphatase" evidence="2">
    <location>
        <begin position="98"/>
        <end position="348"/>
    </location>
</feature>
<evidence type="ECO:0000256" key="1">
    <source>
        <dbReference type="SAM" id="MobiDB-lite"/>
    </source>
</evidence>
<evidence type="ECO:0000313" key="4">
    <source>
        <dbReference type="EMBL" id="KAK0390390.1"/>
    </source>
</evidence>
<dbReference type="Gene3D" id="3.90.190.10">
    <property type="entry name" value="Protein tyrosine phosphatase superfamily"/>
    <property type="match status" value="1"/>
</dbReference>
<dbReference type="AlphaFoldDB" id="A0AA39GN19"/>
<feature type="compositionally biased region" description="Basic and acidic residues" evidence="1">
    <location>
        <begin position="57"/>
        <end position="77"/>
    </location>
</feature>
<dbReference type="PANTHER" id="PTHR46163:SF2">
    <property type="entry name" value="PROTEIN-TYROSINE PHOSPHATASE"/>
    <property type="match status" value="1"/>
</dbReference>
<sequence length="376" mass="42731">MTAKSAMKPSPTKRKHAKGTQREELWRLLMICGVFRQDQESGQAGRLEDPNNDDGTQIERRTKERSKLNRKGNKEGHPDAQLLRHFCLDTMKTGVAKLSKEFNETRAASLKQSIARTAFDKNMDKNRYKDVVCGDEGRVVLTWPPGHANDYIHANWVPVKGEKKYICTQGPTEKTVEDFWRLVWQENIKAIIMLCGVMEMGKKKCEQYWPAKQDDTMISGALTIKNMKVSEAEKVLVSTFLEITHEGKTHKVEHIIWNGWPDRGVPDNHLGCLRLIRKISPMSPVIVHCSAGIGRTGTIVGLDMCLHNLASSEKVVMADIVKELRVYRHGSVQTDVQYIYMHRVLFALAENHKAVTKEDIRSFITEYDAFIKAKGG</sequence>
<reference evidence="4" key="1">
    <citation type="submission" date="2023-06" db="EMBL/GenBank/DDBJ databases">
        <title>Genomic analysis of the entomopathogenic nematode Steinernema hermaphroditum.</title>
        <authorList>
            <person name="Schwarz E.M."/>
            <person name="Heppert J.K."/>
            <person name="Baniya A."/>
            <person name="Schwartz H.T."/>
            <person name="Tan C.-H."/>
            <person name="Antoshechkin I."/>
            <person name="Sternberg P.W."/>
            <person name="Goodrich-Blair H."/>
            <person name="Dillman A.R."/>
        </authorList>
    </citation>
    <scope>NUCLEOTIDE SEQUENCE</scope>
    <source>
        <strain evidence="4">PS9179</strain>
        <tissue evidence="4">Whole animal</tissue>
    </source>
</reference>
<name>A0AA39GN19_9BILA</name>
<feature type="domain" description="Tyrosine specific protein phosphatases" evidence="3">
    <location>
        <begin position="270"/>
        <end position="339"/>
    </location>
</feature>
<dbReference type="PRINTS" id="PR00700">
    <property type="entry name" value="PRTYPHPHTASE"/>
</dbReference>
<accession>A0AA39GN19</accession>
<dbReference type="PROSITE" id="PS00383">
    <property type="entry name" value="TYR_PHOSPHATASE_1"/>
    <property type="match status" value="1"/>
</dbReference>
<feature type="region of interest" description="Disordered" evidence="1">
    <location>
        <begin position="41"/>
        <end position="77"/>
    </location>
</feature>
<proteinExistence type="predicted"/>
<dbReference type="PROSITE" id="PS50056">
    <property type="entry name" value="TYR_PHOSPHATASE_2"/>
    <property type="match status" value="1"/>
</dbReference>
<dbReference type="InterPro" id="IPR052782">
    <property type="entry name" value="Oocyte-zygote_transition_reg"/>
</dbReference>
<dbReference type="InterPro" id="IPR000242">
    <property type="entry name" value="PTP_cat"/>
</dbReference>
<dbReference type="InterPro" id="IPR003595">
    <property type="entry name" value="Tyr_Pase_cat"/>
</dbReference>